<sequence>MSSMTIVQLISSENDYKQCLLSLLKLLQLGAGTGHAYASLNPLGEILSIKDAVASGAEVLISQHANLQERLARKYDGGCSEAAAVELLDTWLAQASVLSGYQILFNGSLKLLFSSFAVYRFSKTSQFTDLVLQAYRRVKLMKQVTGASNPQLASLLHGFETRFRTAWSTANCNDFRYDSVRDLQSHSHDVVCPPLLELSQMVKRDTFRLTCTAFGLDETLVELFQLPHGELAIFRINSGKLTHLIESPSQLLEELAANKRTETREMGRSLLFPTIKKDELNMSYMPNGRIALKTKTGNDVILELTPTERNQWETHWRVFFESLFAANACTQNALGVVSANMTKSAHSYQNFKIKHDKLSHLRPQGNEGLAVALPVAKSASATISDTRLVRKTTQLHRSKPLNISLSSVNEIRERPRIEDIENLNFDSLIELDKSISISNSPVSQSLTPSQNHFKVVDRSSSREFAESLRGESAQDGESILSELSLGNENLSFDLDDELFKRPQLMKRKSSSLLSLFSAKKDKVPQRERKNMSVSVPASDSSCSAVSLSTPATNSPPLSPQSDSSPYREIARLVNTTGSTNLCCYKVRMSQWKNYDWEYISGHGDMYLSLHETEDRKVYYVASEDLDKRNVKLCALISSRWKLTRSAAQDAQIKIPAEDLMWKNGDHNINLTLSVRTPQIEGLMRSLTSCLMDENELGMQTSNTLPTISTSSSTFSVGNHRVSRSNTNSTGLSSIIQDSSCTAKGEIVSLLLLSNVKVRLHKKDRDHGWILTDRGLLSVYSLEISNQVELIRFSLQTTNGKATYFETKIHDIRRIGRTGISMVDQKGDFLIEFKAQTMADQVFKLITSLA</sequence>
<accession>A0A1G4K9U2</accession>
<reference evidence="2 3" key="1">
    <citation type="submission" date="2016-03" db="EMBL/GenBank/DDBJ databases">
        <authorList>
            <person name="Devillers H."/>
        </authorList>
    </citation>
    <scope>NUCLEOTIDE SEQUENCE [LARGE SCALE GENOMIC DNA]</scope>
    <source>
        <strain evidence="2">CBS 11717</strain>
    </source>
</reference>
<dbReference type="OrthoDB" id="4035999at2759"/>
<dbReference type="Proteomes" id="UP000191024">
    <property type="component" value="Chromosome G"/>
</dbReference>
<gene>
    <name evidence="2" type="ORF">LAMI_0G08064G</name>
</gene>
<feature type="compositionally biased region" description="Low complexity" evidence="1">
    <location>
        <begin position="532"/>
        <end position="548"/>
    </location>
</feature>
<dbReference type="AlphaFoldDB" id="A0A1G4K9U2"/>
<evidence type="ECO:0000313" key="2">
    <source>
        <dbReference type="EMBL" id="SCV00906.1"/>
    </source>
</evidence>
<proteinExistence type="predicted"/>
<dbReference type="STRING" id="1230905.A0A1G4K9U2"/>
<evidence type="ECO:0000313" key="3">
    <source>
        <dbReference type="Proteomes" id="UP000191024"/>
    </source>
</evidence>
<feature type="region of interest" description="Disordered" evidence="1">
    <location>
        <begin position="523"/>
        <end position="566"/>
    </location>
</feature>
<evidence type="ECO:0000256" key="1">
    <source>
        <dbReference type="SAM" id="MobiDB-lite"/>
    </source>
</evidence>
<organism evidence="2 3">
    <name type="scientific">Lachancea mirantina</name>
    <dbReference type="NCBI Taxonomy" id="1230905"/>
    <lineage>
        <taxon>Eukaryota</taxon>
        <taxon>Fungi</taxon>
        <taxon>Dikarya</taxon>
        <taxon>Ascomycota</taxon>
        <taxon>Saccharomycotina</taxon>
        <taxon>Saccharomycetes</taxon>
        <taxon>Saccharomycetales</taxon>
        <taxon>Saccharomycetaceae</taxon>
        <taxon>Lachancea</taxon>
    </lineage>
</organism>
<name>A0A1G4K9U2_9SACH</name>
<dbReference type="EMBL" id="LT598469">
    <property type="protein sequence ID" value="SCV00906.1"/>
    <property type="molecule type" value="Genomic_DNA"/>
</dbReference>
<keyword evidence="3" id="KW-1185">Reference proteome</keyword>
<protein>
    <submittedName>
        <fullName evidence="2">LAMI_0G08064g1_1</fullName>
    </submittedName>
</protein>